<dbReference type="InterPro" id="IPR045851">
    <property type="entry name" value="AMP-bd_C_sf"/>
</dbReference>
<proteinExistence type="predicted"/>
<name>A0A848KTJ3_9ACTN</name>
<dbReference type="GO" id="GO:0031177">
    <property type="term" value="F:phosphopantetheine binding"/>
    <property type="evidence" value="ECO:0007669"/>
    <property type="project" value="InterPro"/>
</dbReference>
<organism evidence="6 7">
    <name type="scientific">Gordonia asplenii</name>
    <dbReference type="NCBI Taxonomy" id="2725283"/>
    <lineage>
        <taxon>Bacteria</taxon>
        <taxon>Bacillati</taxon>
        <taxon>Actinomycetota</taxon>
        <taxon>Actinomycetes</taxon>
        <taxon>Mycobacteriales</taxon>
        <taxon>Gordoniaceae</taxon>
        <taxon>Gordonia</taxon>
    </lineage>
</organism>
<dbReference type="InterPro" id="IPR020845">
    <property type="entry name" value="AMP-binding_CS"/>
</dbReference>
<comment type="caution">
    <text evidence="6">The sequence shown here is derived from an EMBL/GenBank/DDBJ whole genome shotgun (WGS) entry which is preliminary data.</text>
</comment>
<dbReference type="InterPro" id="IPR042099">
    <property type="entry name" value="ANL_N_sf"/>
</dbReference>
<dbReference type="SUPFAM" id="SSF56801">
    <property type="entry name" value="Acetyl-CoA synthetase-like"/>
    <property type="match status" value="2"/>
</dbReference>
<dbReference type="InterPro" id="IPR000873">
    <property type="entry name" value="AMP-dep_synth/lig_dom"/>
</dbReference>
<dbReference type="Pfam" id="PF00668">
    <property type="entry name" value="Condensation"/>
    <property type="match status" value="3"/>
</dbReference>
<dbReference type="Gene3D" id="2.30.38.10">
    <property type="entry name" value="Luciferase, Domain 3"/>
    <property type="match status" value="1"/>
</dbReference>
<evidence type="ECO:0000256" key="1">
    <source>
        <dbReference type="ARBA" id="ARBA00001957"/>
    </source>
</evidence>
<dbReference type="PROSITE" id="PS00455">
    <property type="entry name" value="AMP_BINDING"/>
    <property type="match status" value="2"/>
</dbReference>
<dbReference type="SUPFAM" id="SSF52777">
    <property type="entry name" value="CoA-dependent acyltransferases"/>
    <property type="match status" value="6"/>
</dbReference>
<dbReference type="Pfam" id="PF00501">
    <property type="entry name" value="AMP-binding"/>
    <property type="match status" value="2"/>
</dbReference>
<dbReference type="SUPFAM" id="SSF47336">
    <property type="entry name" value="ACP-like"/>
    <property type="match status" value="2"/>
</dbReference>
<evidence type="ECO:0000313" key="6">
    <source>
        <dbReference type="EMBL" id="NMO02254.1"/>
    </source>
</evidence>
<dbReference type="UniPathway" id="UPA00011"/>
<dbReference type="Pfam" id="PF13193">
    <property type="entry name" value="AMP-binding_C"/>
    <property type="match status" value="1"/>
</dbReference>
<dbReference type="Gene3D" id="3.30.559.10">
    <property type="entry name" value="Chloramphenicol acetyltransferase-like domain"/>
    <property type="match status" value="3"/>
</dbReference>
<dbReference type="EMBL" id="JABBNB010000012">
    <property type="protein sequence ID" value="NMO02254.1"/>
    <property type="molecule type" value="Genomic_DNA"/>
</dbReference>
<dbReference type="PROSITE" id="PS00012">
    <property type="entry name" value="PHOSPHOPANTETHEINE"/>
    <property type="match status" value="2"/>
</dbReference>
<dbReference type="PANTHER" id="PTHR45527:SF1">
    <property type="entry name" value="FATTY ACID SYNTHASE"/>
    <property type="match status" value="1"/>
</dbReference>
<protein>
    <submittedName>
        <fullName evidence="6">Amino acid adenylation domain-containing protein</fullName>
    </submittedName>
</protein>
<reference evidence="6 7" key="1">
    <citation type="submission" date="2020-04" db="EMBL/GenBank/DDBJ databases">
        <title>Gordonia sp. nov. TBRC 11910.</title>
        <authorList>
            <person name="Suriyachadkun C."/>
        </authorList>
    </citation>
    <scope>NUCLEOTIDE SEQUENCE [LARGE SCALE GENOMIC DNA]</scope>
    <source>
        <strain evidence="6 7">TBRC 11910</strain>
    </source>
</reference>
<feature type="compositionally biased region" description="Basic and acidic residues" evidence="4">
    <location>
        <begin position="2674"/>
        <end position="2695"/>
    </location>
</feature>
<feature type="domain" description="Carrier" evidence="5">
    <location>
        <begin position="980"/>
        <end position="1055"/>
    </location>
</feature>
<keyword evidence="2" id="KW-0596">Phosphopantetheine</keyword>
<dbReference type="InterPro" id="IPR009081">
    <property type="entry name" value="PP-bd_ACP"/>
</dbReference>
<dbReference type="Gene3D" id="3.40.50.980">
    <property type="match status" value="2"/>
</dbReference>
<dbReference type="Gene3D" id="3.30.559.30">
    <property type="entry name" value="Nonribosomal peptide synthetase, condensation domain"/>
    <property type="match status" value="3"/>
</dbReference>
<dbReference type="PANTHER" id="PTHR45527">
    <property type="entry name" value="NONRIBOSOMAL PEPTIDE SYNTHETASE"/>
    <property type="match status" value="1"/>
</dbReference>
<evidence type="ECO:0000256" key="2">
    <source>
        <dbReference type="ARBA" id="ARBA00022450"/>
    </source>
</evidence>
<sequence length="2701" mass="288066">MADCRGVVLARGHVPTTDRADAPRLPLTAAQRGMWFAENLSPGYSVNIAQYVDLGYAPGTLDHRLLAQCHESACRALESPFLRISLDDGDPRQRVDLDYQTVDVIDLRAEADPEAAAHAWMRGDYQRTLDLLTDQLVVSALLRIADDRTLWYMRGHHIVIDGYSALTMLRMTAERYNAALRGTDIIEPPRATVAEIVDDEHRYGASTRREADRAYWRDRAVDLPQRVTLSKVTAPASLSAQNAVAHATLDADVTARLEEIARTLSTSPAVVLAAATAVLFARMTDSSDIVLSLPVTGRASARIKNAGGMLANIVPIRVGVESTERLADVVAHVRTELTGALRHQRYRSEDIRREAGLSSDATSFGPIVNVMFFDRPIAIDGTSASYHILSSGVLEDLRVNLYRAGPGEPVVVDLHGNRNLYSQREIERHHARLMSVIAQLATDPNRQVGHVSVLTETDRTEISRWERGRRVDYQITSRTHLLDAFDRTVATSPDAPAVRYAGVTHSYAQFDALVDLIAARLRGDGIVSGARVAIAVPRGPRQVAAVYATLRLGATYVPIGDTDPQDRRRLVLDAAAPAVIVDDSYLSGIPDDPVDRSGTPRVARPAQPPASAYIIFTSGSTGLPKGVEVGHAAVANRLAWMQEHYPLDNSDAVLYKTPITFDVSVWELLWPLAIGARMVIAAPGGHRDPRYLVTLIDDESVSTLHFVPSMLDVFVDVIGADEDAGRLAQTTSVRQLFTSGEALPHSLAARVMSRLPDLDVINLYGPTEAAVDVTEHRVAITDQPVPIGTPVPNTTVHVLDSHLTPTPAGVSGELYLAGVQLADGYVGRMALSAERFVADPFAIGQRMYRTGDLVRWNHLGQLEYLGRSDFQRKIRGQRVELGDIEAQIAAEPTVDAVAVVVREDRGRPELVAYIKPVTASPSHDDVAPYERFCRRRLASHMVPSVIVLVESFVLNSSGKLDRSALPVPDYERRTPRVFVPPTSATELAVADLLRELLAVERISMRDSIFRLGGDSLLAARLVARLHTDHGMDLTLTAVFDAADVGELAAAATPAASIAAGPVPARPEVLELSPMQSRLWFVHHIEPSSATYNMPGAVWISDFHAGAMAAAVADVVERHEVLRTRYPAVGGEPRQEILPAAPPADGLFTVLAETGPGIVAAARRYAATGFDITAAPPLRVLAVTDADRAAADALLVVVLHHIAADGASLPILLSELLAAYSARRAGAAPRWAPLATHYADVALTTQAALGDIDDPTSEMYRQAQFWARELSGATSELALPTDHPRPALATGRGGYVDVELDAASLAPLTELAAAAGVTLFTVLHAAVALVLSRVGGTDDVSIGTAVAGRRHPGAEALIGMFVNTVVLRTRVEPGMRVIDFLAEAQRVRGRALSHADIPFQQIVDAAAPGHPPSPSPLFAVMITMLTDVVEDALIDAGLQQVDVRPPVAKYDLTISFARRRGVEGDRLAIEFSYATDIFAQSTVLRVADWMFAVLTEMAHSPTGRLAHLDLFDVRRALDSAQPRTRVRPTTMRALIAEGIASAQPHAVAISGESEVTYSVLASRVNQTARELISRGIGPGDVVAVLARRSATSVCAALAINAAGAAFVTIDPTHPADRRAALLADSGAVLALTIGEFADDEPVENGSSVALLILDDPATEWQLAGHRATTVTDDELCRRTSVDDLAYLIYTSGSTGTPKAVAVTNRGLANFTDNLQRKFGATASSRVLHVASPTFDASILELMTAFAVGGRLVVAPPEVFAGRELEQLIAAHKVTHLLLTPSALATIDPATTGSLRVVISAGEACPGELVRRWGGRRGCGFYNLYGPTEVTVWSTTDGPLGADDAVTVGDPIDGIGAVILDAALRPTPDGVAGELYLAGDQLARGYLGRPDLSSTRFVANPFTPGTRMYRTGDRVTRGADGRLIYHGRNDFQLKIRGLRIEPGEIDAVLSRHREVANSVTLGVPGPAGATVLVSYVVLVGGADVTAAQLQAHAAHALPAYMIPDHISIIDEFPVTSVGKIDRGRLPAIDFAVTADFVAPRTELESVIGDVVGQILGLARVSVTDSFFELGGNSLSATRVAAKLSDITAQPVSVREIFDNPTVSALAGLVEGVLAGRPSTPMTARRHTEIVPLSALQRGMWLANQVDPDSAAYNVALALRLTGVIDIAALAAAVDDVIDRHEALRTRYPYIDGAPVQVIAPVSAARHGALRVIEVDGDEATAIAELTNRGFDLAAEPPVRAALLEVAPGVHVIVVVVHHISADGASMVPLAADLGHAYQQRLAGSAPSWRPLAVQYADFTEWHHDRLAEPVADGGTERDRQLDYWRERLDGAPGLLEIIADRPRPATPTYAGGRVTATVAPHTVAALEALARVGGTTLFLVAHAAFAVLLRRLSGQRDIVVGTPYAGRGRGELDGVVGMFVNTLALRTVVADDEPFVDLLGRVRGGDLTDMAHADVAFDDIVAAVLDSPPVNYNPIYQVLFVFQNITLPTLHLDALTVEPVSEGLVSAKVDLTLTLFPDPRTGELRAEFDYATDLFDQSTIEVVAHGYLALLEAIVADPHLPVGDLSYSSAPLHLAPAGAEASTDPLPTLLSAAAVIDPTGVAVALDGVDVTFGDLAETTTAMAIGAGTDLDSSLTMALMGLLPDLALAGAAELDAVLVALRTNARTVVDAATSHPTDSHQTDSHQTDSHKAGRHTTEKGVNPT</sequence>
<feature type="domain" description="Carrier" evidence="5">
    <location>
        <begin position="2036"/>
        <end position="2111"/>
    </location>
</feature>
<dbReference type="FunFam" id="3.40.50.980:FF:000002">
    <property type="entry name" value="Enterobactin synthetase component F"/>
    <property type="match status" value="1"/>
</dbReference>
<dbReference type="GO" id="GO:0005737">
    <property type="term" value="C:cytoplasm"/>
    <property type="evidence" value="ECO:0007669"/>
    <property type="project" value="TreeGrafter"/>
</dbReference>
<dbReference type="GO" id="GO:0044550">
    <property type="term" value="P:secondary metabolite biosynthetic process"/>
    <property type="evidence" value="ECO:0007669"/>
    <property type="project" value="TreeGrafter"/>
</dbReference>
<dbReference type="InterPro" id="IPR006162">
    <property type="entry name" value="Ppantetheine_attach_site"/>
</dbReference>
<accession>A0A848KTJ3</accession>
<dbReference type="InterPro" id="IPR001242">
    <property type="entry name" value="Condensation_dom"/>
</dbReference>
<dbReference type="SMART" id="SM00823">
    <property type="entry name" value="PKS_PP"/>
    <property type="match status" value="2"/>
</dbReference>
<dbReference type="GO" id="GO:0003824">
    <property type="term" value="F:catalytic activity"/>
    <property type="evidence" value="ECO:0007669"/>
    <property type="project" value="InterPro"/>
</dbReference>
<dbReference type="Pfam" id="PF00550">
    <property type="entry name" value="PP-binding"/>
    <property type="match status" value="2"/>
</dbReference>
<dbReference type="CDD" id="cd05930">
    <property type="entry name" value="A_NRPS"/>
    <property type="match status" value="1"/>
</dbReference>
<dbReference type="Gene3D" id="3.30.300.30">
    <property type="match status" value="2"/>
</dbReference>
<dbReference type="Gene3D" id="3.40.50.12780">
    <property type="entry name" value="N-terminal domain of ligase-like"/>
    <property type="match status" value="1"/>
</dbReference>
<dbReference type="InterPro" id="IPR020806">
    <property type="entry name" value="PKS_PP-bd"/>
</dbReference>
<dbReference type="InterPro" id="IPR036736">
    <property type="entry name" value="ACP-like_sf"/>
</dbReference>
<dbReference type="InterPro" id="IPR025110">
    <property type="entry name" value="AMP-bd_C"/>
</dbReference>
<evidence type="ECO:0000259" key="5">
    <source>
        <dbReference type="PROSITE" id="PS50075"/>
    </source>
</evidence>
<comment type="cofactor">
    <cofactor evidence="1">
        <name>pantetheine 4'-phosphate</name>
        <dbReference type="ChEBI" id="CHEBI:47942"/>
    </cofactor>
</comment>
<dbReference type="GO" id="GO:0008610">
    <property type="term" value="P:lipid biosynthetic process"/>
    <property type="evidence" value="ECO:0007669"/>
    <property type="project" value="UniProtKB-ARBA"/>
</dbReference>
<dbReference type="InterPro" id="IPR010071">
    <property type="entry name" value="AA_adenyl_dom"/>
</dbReference>
<dbReference type="Gene3D" id="1.10.1200.10">
    <property type="entry name" value="ACP-like"/>
    <property type="match status" value="2"/>
</dbReference>
<dbReference type="GO" id="GO:0043041">
    <property type="term" value="P:amino acid activation for nonribosomal peptide biosynthetic process"/>
    <property type="evidence" value="ECO:0007669"/>
    <property type="project" value="TreeGrafter"/>
</dbReference>
<dbReference type="InterPro" id="IPR023213">
    <property type="entry name" value="CAT-like_dom_sf"/>
</dbReference>
<keyword evidence="3" id="KW-0597">Phosphoprotein</keyword>
<gene>
    <name evidence="6" type="ORF">HH308_13630</name>
</gene>
<dbReference type="Proteomes" id="UP000550729">
    <property type="component" value="Unassembled WGS sequence"/>
</dbReference>
<dbReference type="NCBIfam" id="TIGR01733">
    <property type="entry name" value="AA-adenyl-dom"/>
    <property type="match status" value="2"/>
</dbReference>
<dbReference type="PROSITE" id="PS50075">
    <property type="entry name" value="CARRIER"/>
    <property type="match status" value="2"/>
</dbReference>
<evidence type="ECO:0000256" key="3">
    <source>
        <dbReference type="ARBA" id="ARBA00022553"/>
    </source>
</evidence>
<keyword evidence="7" id="KW-1185">Reference proteome</keyword>
<evidence type="ECO:0000256" key="4">
    <source>
        <dbReference type="SAM" id="MobiDB-lite"/>
    </source>
</evidence>
<evidence type="ECO:0000313" key="7">
    <source>
        <dbReference type="Proteomes" id="UP000550729"/>
    </source>
</evidence>
<feature type="region of interest" description="Disordered" evidence="4">
    <location>
        <begin position="2668"/>
        <end position="2701"/>
    </location>
</feature>